<comment type="similarity">
    <text evidence="2 4">Belongs to the AB hydrolase superfamily. Lipase family.</text>
</comment>
<dbReference type="InterPro" id="IPR000734">
    <property type="entry name" value="TAG_lipase"/>
</dbReference>
<evidence type="ECO:0000313" key="6">
    <source>
        <dbReference type="EMBL" id="ROT67905.1"/>
    </source>
</evidence>
<keyword evidence="3" id="KW-0964">Secreted</keyword>
<dbReference type="GO" id="GO:0005615">
    <property type="term" value="C:extracellular space"/>
    <property type="evidence" value="ECO:0007669"/>
    <property type="project" value="TreeGrafter"/>
</dbReference>
<evidence type="ECO:0000313" key="7">
    <source>
        <dbReference type="Proteomes" id="UP000283509"/>
    </source>
</evidence>
<dbReference type="PANTHER" id="PTHR11610:SF173">
    <property type="entry name" value="LIPASE DOMAIN-CONTAINING PROTEIN-RELATED"/>
    <property type="match status" value="1"/>
</dbReference>
<dbReference type="Proteomes" id="UP000283509">
    <property type="component" value="Unassembled WGS sequence"/>
</dbReference>
<feature type="domain" description="Lipase" evidence="5">
    <location>
        <begin position="2"/>
        <end position="155"/>
    </location>
</feature>
<proteinExistence type="inferred from homology"/>
<protein>
    <submittedName>
        <fullName evidence="6">Lipase member H</fullName>
    </submittedName>
</protein>
<accession>A0A423SUL9</accession>
<keyword evidence="7" id="KW-1185">Reference proteome</keyword>
<dbReference type="OrthoDB" id="199913at2759"/>
<dbReference type="EMBL" id="QCYY01002739">
    <property type="protein sequence ID" value="ROT67905.1"/>
    <property type="molecule type" value="Genomic_DNA"/>
</dbReference>
<evidence type="ECO:0000256" key="3">
    <source>
        <dbReference type="ARBA" id="ARBA00022525"/>
    </source>
</evidence>
<reference evidence="6 7" key="2">
    <citation type="submission" date="2019-01" db="EMBL/GenBank/DDBJ databases">
        <title>The decoding of complex shrimp genome reveals the adaptation for benthos swimmer, frequently molting mechanism and breeding impact on genome.</title>
        <authorList>
            <person name="Sun Y."/>
            <person name="Gao Y."/>
            <person name="Yu Y."/>
        </authorList>
    </citation>
    <scope>NUCLEOTIDE SEQUENCE [LARGE SCALE GENOMIC DNA]</scope>
    <source>
        <tissue evidence="6">Muscle</tissue>
    </source>
</reference>
<gene>
    <name evidence="6" type="ORF">C7M84_013998</name>
</gene>
<evidence type="ECO:0000256" key="1">
    <source>
        <dbReference type="ARBA" id="ARBA00004613"/>
    </source>
</evidence>
<dbReference type="Pfam" id="PF00151">
    <property type="entry name" value="Lipase"/>
    <property type="match status" value="1"/>
</dbReference>
<dbReference type="SUPFAM" id="SSF53474">
    <property type="entry name" value="alpha/beta-Hydrolases"/>
    <property type="match status" value="1"/>
</dbReference>
<evidence type="ECO:0000256" key="2">
    <source>
        <dbReference type="ARBA" id="ARBA00010701"/>
    </source>
</evidence>
<dbReference type="Gene3D" id="3.40.50.1820">
    <property type="entry name" value="alpha/beta hydrolase"/>
    <property type="match status" value="1"/>
</dbReference>
<dbReference type="STRING" id="6689.A0A423SUL9"/>
<reference evidence="6 7" key="1">
    <citation type="submission" date="2018-04" db="EMBL/GenBank/DDBJ databases">
        <authorList>
            <person name="Zhang X."/>
            <person name="Yuan J."/>
            <person name="Li F."/>
            <person name="Xiang J."/>
        </authorList>
    </citation>
    <scope>NUCLEOTIDE SEQUENCE [LARGE SCALE GENOMIC DNA]</scope>
    <source>
        <tissue evidence="6">Muscle</tissue>
    </source>
</reference>
<sequence>MGGRISGMVGQRLKTGTLGRITALDPSFPFLHPVDNAEQLDSSDADLVVILRTSVVSYFNPKGHVDFSPNGGIVQPGCDIWFYPSPVQQGCSHFRAVTLALEATQKGGQGAFPSCGCRDWESFVNASCSCSDTSNFYLTSYTGPSGHFFLHTNSDPPYTLPLRP</sequence>
<organism evidence="6 7">
    <name type="scientific">Penaeus vannamei</name>
    <name type="common">Whiteleg shrimp</name>
    <name type="synonym">Litopenaeus vannamei</name>
    <dbReference type="NCBI Taxonomy" id="6689"/>
    <lineage>
        <taxon>Eukaryota</taxon>
        <taxon>Metazoa</taxon>
        <taxon>Ecdysozoa</taxon>
        <taxon>Arthropoda</taxon>
        <taxon>Crustacea</taxon>
        <taxon>Multicrustacea</taxon>
        <taxon>Malacostraca</taxon>
        <taxon>Eumalacostraca</taxon>
        <taxon>Eucarida</taxon>
        <taxon>Decapoda</taxon>
        <taxon>Dendrobranchiata</taxon>
        <taxon>Penaeoidea</taxon>
        <taxon>Penaeidae</taxon>
        <taxon>Penaeus</taxon>
    </lineage>
</organism>
<comment type="subcellular location">
    <subcellularLocation>
        <location evidence="1">Secreted</location>
    </subcellularLocation>
</comment>
<dbReference type="InterPro" id="IPR029058">
    <property type="entry name" value="AB_hydrolase_fold"/>
</dbReference>
<dbReference type="PANTHER" id="PTHR11610">
    <property type="entry name" value="LIPASE"/>
    <property type="match status" value="1"/>
</dbReference>
<dbReference type="GO" id="GO:0016042">
    <property type="term" value="P:lipid catabolic process"/>
    <property type="evidence" value="ECO:0007669"/>
    <property type="project" value="TreeGrafter"/>
</dbReference>
<name>A0A423SUL9_PENVA</name>
<evidence type="ECO:0000259" key="5">
    <source>
        <dbReference type="Pfam" id="PF00151"/>
    </source>
</evidence>
<dbReference type="InterPro" id="IPR013818">
    <property type="entry name" value="Lipase"/>
</dbReference>
<evidence type="ECO:0000256" key="4">
    <source>
        <dbReference type="RuleBase" id="RU004262"/>
    </source>
</evidence>
<dbReference type="GO" id="GO:0016298">
    <property type="term" value="F:lipase activity"/>
    <property type="evidence" value="ECO:0007669"/>
    <property type="project" value="InterPro"/>
</dbReference>
<dbReference type="AlphaFoldDB" id="A0A423SUL9"/>
<comment type="caution">
    <text evidence="6">The sequence shown here is derived from an EMBL/GenBank/DDBJ whole genome shotgun (WGS) entry which is preliminary data.</text>
</comment>